<feature type="region of interest" description="Disordered" evidence="1">
    <location>
        <begin position="450"/>
        <end position="535"/>
    </location>
</feature>
<feature type="compositionally biased region" description="Polar residues" evidence="1">
    <location>
        <begin position="799"/>
        <end position="813"/>
    </location>
</feature>
<evidence type="ECO:0000313" key="2">
    <source>
        <dbReference type="EMBL" id="OZJ06972.1"/>
    </source>
</evidence>
<proteinExistence type="predicted"/>
<feature type="compositionally biased region" description="Basic and acidic residues" evidence="1">
    <location>
        <begin position="457"/>
        <end position="477"/>
    </location>
</feature>
<dbReference type="OrthoDB" id="2423835at2759"/>
<gene>
    <name evidence="2" type="ORF">BZG36_00246</name>
</gene>
<feature type="compositionally biased region" description="Low complexity" evidence="1">
    <location>
        <begin position="275"/>
        <end position="298"/>
    </location>
</feature>
<name>A0A261Y8P4_9FUNG</name>
<organism evidence="2 3">
    <name type="scientific">Bifiguratus adelaidae</name>
    <dbReference type="NCBI Taxonomy" id="1938954"/>
    <lineage>
        <taxon>Eukaryota</taxon>
        <taxon>Fungi</taxon>
        <taxon>Fungi incertae sedis</taxon>
        <taxon>Mucoromycota</taxon>
        <taxon>Mucoromycotina</taxon>
        <taxon>Endogonomycetes</taxon>
        <taxon>Endogonales</taxon>
        <taxon>Endogonales incertae sedis</taxon>
        <taxon>Bifiguratus</taxon>
    </lineage>
</organism>
<feature type="compositionally biased region" description="Low complexity" evidence="1">
    <location>
        <begin position="483"/>
        <end position="499"/>
    </location>
</feature>
<protein>
    <submittedName>
        <fullName evidence="2">Uncharacterized protein</fullName>
    </submittedName>
</protein>
<accession>A0A261Y8P4</accession>
<dbReference type="AlphaFoldDB" id="A0A261Y8P4"/>
<feature type="compositionally biased region" description="Polar residues" evidence="1">
    <location>
        <begin position="206"/>
        <end position="221"/>
    </location>
</feature>
<reference evidence="2 3" key="1">
    <citation type="journal article" date="2017" name="Mycologia">
        <title>Bifiguratus adelaidae, gen. et sp. nov., a new member of Mucoromycotina in endophytic and soil-dwelling habitats.</title>
        <authorList>
            <person name="Torres-Cruz T.J."/>
            <person name="Billingsley Tobias T.L."/>
            <person name="Almatruk M."/>
            <person name="Hesse C."/>
            <person name="Kuske C.R."/>
            <person name="Desiro A."/>
            <person name="Benucci G.M."/>
            <person name="Bonito G."/>
            <person name="Stajich J.E."/>
            <person name="Dunlap C."/>
            <person name="Arnold A.E."/>
            <person name="Porras-Alfaro A."/>
        </authorList>
    </citation>
    <scope>NUCLEOTIDE SEQUENCE [LARGE SCALE GENOMIC DNA]</scope>
    <source>
        <strain evidence="2 3">AZ0501</strain>
    </source>
</reference>
<feature type="compositionally biased region" description="Basic and acidic residues" evidence="1">
    <location>
        <begin position="500"/>
        <end position="529"/>
    </location>
</feature>
<feature type="compositionally biased region" description="Polar residues" evidence="1">
    <location>
        <begin position="394"/>
        <end position="437"/>
    </location>
</feature>
<feature type="compositionally biased region" description="Polar residues" evidence="1">
    <location>
        <begin position="325"/>
        <end position="358"/>
    </location>
</feature>
<feature type="region of interest" description="Disordered" evidence="1">
    <location>
        <begin position="274"/>
        <end position="437"/>
    </location>
</feature>
<dbReference type="EMBL" id="MVBO01000001">
    <property type="protein sequence ID" value="OZJ06972.1"/>
    <property type="molecule type" value="Genomic_DNA"/>
</dbReference>
<feature type="region of interest" description="Disordered" evidence="1">
    <location>
        <begin position="164"/>
        <end position="223"/>
    </location>
</feature>
<feature type="compositionally biased region" description="Polar residues" evidence="1">
    <location>
        <begin position="302"/>
        <end position="313"/>
    </location>
</feature>
<comment type="caution">
    <text evidence="2">The sequence shown here is derived from an EMBL/GenBank/DDBJ whole genome shotgun (WGS) entry which is preliminary data.</text>
</comment>
<keyword evidence="3" id="KW-1185">Reference proteome</keyword>
<evidence type="ECO:0000313" key="3">
    <source>
        <dbReference type="Proteomes" id="UP000242875"/>
    </source>
</evidence>
<feature type="compositionally biased region" description="Low complexity" evidence="1">
    <location>
        <begin position="361"/>
        <end position="386"/>
    </location>
</feature>
<dbReference type="Proteomes" id="UP000242875">
    <property type="component" value="Unassembled WGS sequence"/>
</dbReference>
<feature type="region of interest" description="Disordered" evidence="1">
    <location>
        <begin position="795"/>
        <end position="829"/>
    </location>
</feature>
<sequence>MSGHEQQPVPNLAHSYNSNTNTAPIYQAYHTDMPDNASQKVSVYNTGSNTDHLSGMGGGAGNEYEYEYEYDVQPTSGYHATYNSQHRRNGSNYDAYNANNGMLSPTGESTTYYGGGSAGYAPALSPTPGTPGNMGANYHAVSQQYQGYNASGNKGMGMVMAQSLPNPGGADNSNGKNKKKGGGMNIFKKFATRGSGNTSDKDRSVTQEGGMNAQGNLSSGSLEMDARAPMYNVPPVMYDRGSKGLQGVPNANLVQQQQQQQQYAYAPSMQAYNNSYQPSMASSQPSQSYSSQPGYQQPRTRGASNVTQPSIQPESRPESPVGSIDSLTLGTGNTGDSKEGVSSQQAQLNPASYGSSVPSHAASTRASTRYAASSTSMGSTGSKGNSPTKDTGRPMQNFQDTQASATSGGAMPGSNSGQQGQSALSAAPPNNNGSKRISQTFMAGITGLSAQMGISGPDKESKDKNSDQMTEGIDKDNSGPSIAKASDASNDANSPPNNDSDTKPVEPSGEERQASNDSTSRQREKDKDTTMPALEDLSTVSDISQLRALHQKQIEELRHHYERTHVPKPYHKERVKQLTAQTKSLTAQIDALTAKTSQLTSELSHRQQEYQKMESNYFSHLKSLRATDDDFSTIREKFHQLRNSLTRLSNSLPKKEVDRMKATQFFLNTWPDLREHILALIGDGQKELEPFYIHMLTEKFIMDNLILWVFLPYHLGTGELNAAFPILFRWLDERDPAAATRLRQQLAVLVANPDDVQTQAQIRQAKETLVIRIFEALCIIYPSIRNSLPPGSIEKAMEQQPQGQTMAPQTDANANKGEAASAGTQPTKPHSHLIRLVSQAVALSLAIRGQPVEIQTRNVVEGRDSYDPELMELWPKSNPDKLVRICVCPPFVGGDAEHGFLEKGRVFCG</sequence>
<evidence type="ECO:0000256" key="1">
    <source>
        <dbReference type="SAM" id="MobiDB-lite"/>
    </source>
</evidence>